<comment type="similarity">
    <text evidence="5">Belongs to the ABC-2 integral membrane protein family.</text>
</comment>
<dbReference type="InterPro" id="IPR047817">
    <property type="entry name" value="ABC2_TM_bact-type"/>
</dbReference>
<feature type="domain" description="ABC transmembrane type-2" evidence="6">
    <location>
        <begin position="17"/>
        <end position="240"/>
    </location>
</feature>
<dbReference type="PIRSF" id="PIRSF006648">
    <property type="entry name" value="DrrB"/>
    <property type="match status" value="1"/>
</dbReference>
<feature type="transmembrane region" description="Helical" evidence="5">
    <location>
        <begin position="99"/>
        <end position="121"/>
    </location>
</feature>
<dbReference type="Pfam" id="PF01061">
    <property type="entry name" value="ABC2_membrane"/>
    <property type="match status" value="1"/>
</dbReference>
<dbReference type="InterPro" id="IPR000412">
    <property type="entry name" value="ABC_2_transport"/>
</dbReference>
<evidence type="ECO:0000256" key="3">
    <source>
        <dbReference type="ARBA" id="ARBA00022989"/>
    </source>
</evidence>
<dbReference type="EMBL" id="DSZN01000108">
    <property type="protein sequence ID" value="HGQ86035.1"/>
    <property type="molecule type" value="Genomic_DNA"/>
</dbReference>
<accession>A0A7C4JRY0</accession>
<protein>
    <recommendedName>
        <fullName evidence="5">Transport permease protein</fullName>
    </recommendedName>
</protein>
<keyword evidence="4 5" id="KW-0472">Membrane</keyword>
<dbReference type="InterPro" id="IPR052902">
    <property type="entry name" value="ABC-2_transporter"/>
</dbReference>
<comment type="caution">
    <text evidence="7">The sequence shown here is derived from an EMBL/GenBank/DDBJ whole genome shotgun (WGS) entry which is preliminary data.</text>
</comment>
<evidence type="ECO:0000256" key="5">
    <source>
        <dbReference type="RuleBase" id="RU361157"/>
    </source>
</evidence>
<evidence type="ECO:0000256" key="2">
    <source>
        <dbReference type="ARBA" id="ARBA00022692"/>
    </source>
</evidence>
<feature type="transmembrane region" description="Helical" evidence="5">
    <location>
        <begin position="49"/>
        <end position="69"/>
    </location>
</feature>
<evidence type="ECO:0000313" key="7">
    <source>
        <dbReference type="EMBL" id="HGQ86035.1"/>
    </source>
</evidence>
<keyword evidence="5" id="KW-1003">Cell membrane</keyword>
<keyword evidence="3 5" id="KW-1133">Transmembrane helix</keyword>
<sequence>MTYFRALFSIFKIHYKISFSRNLYKFSIFIMPIFFSTLLYFIYSGKEMVYIIWGSGIASLWGLACYSSAIEIERERLSGTLEAVSVTPIRFEFIIFSKILANTLIGFISFAIVIIYSILILRIPLIISRIDLFLLSLFSLLLSLLAISFLTATLFTLSRNAFALISSILYPIYFISGILFPVEILPSWVQYISNILPIRWSVSFLKNSVQKCNSIEKEFYYSIILSVLYLLVGHFLFKYIERKNRKDATFGGI</sequence>
<keyword evidence="2 5" id="KW-0812">Transmembrane</keyword>
<name>A0A7C4JRY0_9BACT</name>
<dbReference type="GO" id="GO:0043190">
    <property type="term" value="C:ATP-binding cassette (ABC) transporter complex"/>
    <property type="evidence" value="ECO:0007669"/>
    <property type="project" value="InterPro"/>
</dbReference>
<feature type="transmembrane region" description="Helical" evidence="5">
    <location>
        <begin position="23"/>
        <end position="43"/>
    </location>
</feature>
<feature type="transmembrane region" description="Helical" evidence="5">
    <location>
        <begin position="162"/>
        <end position="182"/>
    </location>
</feature>
<evidence type="ECO:0000259" key="6">
    <source>
        <dbReference type="PROSITE" id="PS51012"/>
    </source>
</evidence>
<dbReference type="AlphaFoldDB" id="A0A7C4JRY0"/>
<keyword evidence="5" id="KW-0813">Transport</keyword>
<feature type="transmembrane region" description="Helical" evidence="5">
    <location>
        <begin position="219"/>
        <end position="237"/>
    </location>
</feature>
<dbReference type="InterPro" id="IPR013525">
    <property type="entry name" value="ABC2_TM"/>
</dbReference>
<dbReference type="GO" id="GO:0140359">
    <property type="term" value="F:ABC-type transporter activity"/>
    <property type="evidence" value="ECO:0007669"/>
    <property type="project" value="InterPro"/>
</dbReference>
<comment type="subcellular location">
    <subcellularLocation>
        <location evidence="5">Cell membrane</location>
        <topology evidence="5">Multi-pass membrane protein</topology>
    </subcellularLocation>
    <subcellularLocation>
        <location evidence="1">Membrane</location>
        <topology evidence="1">Multi-pass membrane protein</topology>
    </subcellularLocation>
</comment>
<dbReference type="PANTHER" id="PTHR43027">
    <property type="entry name" value="DOXORUBICIN RESISTANCE ABC TRANSPORTER PERMEASE PROTEIN DRRC-RELATED"/>
    <property type="match status" value="1"/>
</dbReference>
<gene>
    <name evidence="7" type="ORF">ENT66_06965</name>
</gene>
<proteinExistence type="inferred from homology"/>
<dbReference type="PANTHER" id="PTHR43027:SF1">
    <property type="entry name" value="DOXORUBICIN RESISTANCE ABC TRANSPORTER PERMEASE PROTEIN DRRC-RELATED"/>
    <property type="match status" value="1"/>
</dbReference>
<feature type="transmembrane region" description="Helical" evidence="5">
    <location>
        <begin position="133"/>
        <end position="155"/>
    </location>
</feature>
<evidence type="ECO:0000256" key="4">
    <source>
        <dbReference type="ARBA" id="ARBA00023136"/>
    </source>
</evidence>
<evidence type="ECO:0000256" key="1">
    <source>
        <dbReference type="ARBA" id="ARBA00004141"/>
    </source>
</evidence>
<dbReference type="PROSITE" id="PS51012">
    <property type="entry name" value="ABC_TM2"/>
    <property type="match status" value="1"/>
</dbReference>
<reference evidence="7" key="1">
    <citation type="journal article" date="2020" name="mSystems">
        <title>Genome- and Community-Level Interaction Insights into Carbon Utilization and Element Cycling Functions of Hydrothermarchaeota in Hydrothermal Sediment.</title>
        <authorList>
            <person name="Zhou Z."/>
            <person name="Liu Y."/>
            <person name="Xu W."/>
            <person name="Pan J."/>
            <person name="Luo Z.H."/>
            <person name="Li M."/>
        </authorList>
    </citation>
    <scope>NUCLEOTIDE SEQUENCE [LARGE SCALE GENOMIC DNA]</scope>
    <source>
        <strain evidence="7">SpSt-6</strain>
    </source>
</reference>
<organism evidence="7">
    <name type="scientific">Thermodesulfobacterium geofontis</name>
    <dbReference type="NCBI Taxonomy" id="1295609"/>
    <lineage>
        <taxon>Bacteria</taxon>
        <taxon>Pseudomonadati</taxon>
        <taxon>Thermodesulfobacteriota</taxon>
        <taxon>Thermodesulfobacteria</taxon>
        <taxon>Thermodesulfobacteriales</taxon>
        <taxon>Thermodesulfobacteriaceae</taxon>
        <taxon>Thermodesulfobacterium</taxon>
    </lineage>
</organism>